<sequence length="326" mass="36554">MASAGLICQGEGGRRYRLVRPLGAPVRGKGCNVWLGLDDSKPDAEYIMKRPPADQNEESWSGALSAFKHELEMQRLFAKDPMIRKLVDYVPESEPSGPMMVLEAFTDSLWDARNVRPFTTKEIKWIMKGVLLGIFTVHMKGLVYTDLKMENVALGGFDPSKPNENVRDLIVRLADCGSISKPSTREITSLTYRSPEVYFGKPWSSSTDVWSWGIILAQLLQAQVDFRSPGMYDSIQTGTLAEKGNVIRDQLAIDFDLSSVPFYAEDEQCAQFLPTPQPEEAYMWANTMVEKGVSGEDIQFLVEVLNPDPNARLTVREILESGYLEV</sequence>
<dbReference type="Proteomes" id="UP000254937">
    <property type="component" value="Unassembled WGS sequence"/>
</dbReference>
<reference evidence="7 8" key="1">
    <citation type="submission" date="2018-07" db="EMBL/GenBank/DDBJ databases">
        <title>Section-level genome sequencing of Aspergillus section Nigri to investigate inter- and intra-species variation.</title>
        <authorList>
            <consortium name="DOE Joint Genome Institute"/>
            <person name="Vesth T.C."/>
            <person name="Nybo J.L."/>
            <person name="Theobald S."/>
            <person name="Frisvad J.C."/>
            <person name="Larsen T.O."/>
            <person name="Nielsen K.F."/>
            <person name="Hoof J.B."/>
            <person name="Brandl J."/>
            <person name="Salamov A."/>
            <person name="Riley R."/>
            <person name="Gladden J.M."/>
            <person name="Phatale P."/>
            <person name="Nielsen M.T."/>
            <person name="Lyhne E.K."/>
            <person name="Kogle M.E."/>
            <person name="Strasser K."/>
            <person name="McDonnell E."/>
            <person name="Barry K."/>
            <person name="Clum A."/>
            <person name="Chen C."/>
            <person name="Nolan M."/>
            <person name="Sandor L."/>
            <person name="Kuo A."/>
            <person name="Lipzen A."/>
            <person name="Hainaut M."/>
            <person name="Drula E."/>
            <person name="Tsang A."/>
            <person name="Magnuson J.K."/>
            <person name="Henrissat B."/>
            <person name="Wiebenga A."/>
            <person name="Simmons B.A."/>
            <person name="Makela M.R."/>
            <person name="De vries R.P."/>
            <person name="Grigoriev I.V."/>
            <person name="Mortensen U.H."/>
            <person name="Baker S.E."/>
            <person name="Andersen M.R."/>
        </authorList>
    </citation>
    <scope>NUCLEOTIDE SEQUENCE [LARGE SCALE GENOMIC DNA]</scope>
    <source>
        <strain evidence="7 8">ATCC 13157</strain>
    </source>
</reference>
<dbReference type="PANTHER" id="PTHR24056">
    <property type="entry name" value="CELL DIVISION PROTEIN KINASE"/>
    <property type="match status" value="1"/>
</dbReference>
<dbReference type="SUPFAM" id="SSF56112">
    <property type="entry name" value="Protein kinase-like (PK-like)"/>
    <property type="match status" value="1"/>
</dbReference>
<evidence type="ECO:0000256" key="2">
    <source>
        <dbReference type="ARBA" id="ARBA00022741"/>
    </source>
</evidence>
<organism evidence="7 8">
    <name type="scientific">Aspergillus phoenicis ATCC 13157</name>
    <dbReference type="NCBI Taxonomy" id="1353007"/>
    <lineage>
        <taxon>Eukaryota</taxon>
        <taxon>Fungi</taxon>
        <taxon>Dikarya</taxon>
        <taxon>Ascomycota</taxon>
        <taxon>Pezizomycotina</taxon>
        <taxon>Eurotiomycetes</taxon>
        <taxon>Eurotiomycetidae</taxon>
        <taxon>Eurotiales</taxon>
        <taxon>Aspergillaceae</taxon>
        <taxon>Aspergillus</taxon>
    </lineage>
</organism>
<evidence type="ECO:0000256" key="4">
    <source>
        <dbReference type="ARBA" id="ARBA00047811"/>
    </source>
</evidence>
<dbReference type="InterPro" id="IPR011009">
    <property type="entry name" value="Kinase-like_dom_sf"/>
</dbReference>
<keyword evidence="7" id="KW-0418">Kinase</keyword>
<keyword evidence="2" id="KW-0547">Nucleotide-binding</keyword>
<keyword evidence="7" id="KW-0808">Transferase</keyword>
<protein>
    <recommendedName>
        <fullName evidence="1">cyclin-dependent kinase</fullName>
        <ecNumber evidence="1">2.7.11.22</ecNumber>
    </recommendedName>
</protein>
<keyword evidence="8" id="KW-1185">Reference proteome</keyword>
<proteinExistence type="predicted"/>
<dbReference type="GO" id="GO:0004693">
    <property type="term" value="F:cyclin-dependent protein serine/threonine kinase activity"/>
    <property type="evidence" value="ECO:0007669"/>
    <property type="project" value="UniProtKB-EC"/>
</dbReference>
<dbReference type="PROSITE" id="PS50011">
    <property type="entry name" value="PROTEIN_KINASE_DOM"/>
    <property type="match status" value="1"/>
</dbReference>
<evidence type="ECO:0000256" key="3">
    <source>
        <dbReference type="ARBA" id="ARBA00022840"/>
    </source>
</evidence>
<evidence type="ECO:0000259" key="6">
    <source>
        <dbReference type="PROSITE" id="PS50011"/>
    </source>
</evidence>
<dbReference type="InterPro" id="IPR050108">
    <property type="entry name" value="CDK"/>
</dbReference>
<accession>A0A370PTG5</accession>
<dbReference type="Pfam" id="PF00069">
    <property type="entry name" value="Pkinase"/>
    <property type="match status" value="1"/>
</dbReference>
<dbReference type="EMBL" id="KZ851847">
    <property type="protein sequence ID" value="RDK45486.1"/>
    <property type="molecule type" value="Genomic_DNA"/>
</dbReference>
<dbReference type="SMART" id="SM00220">
    <property type="entry name" value="S_TKc"/>
    <property type="match status" value="1"/>
</dbReference>
<evidence type="ECO:0000256" key="1">
    <source>
        <dbReference type="ARBA" id="ARBA00012425"/>
    </source>
</evidence>
<dbReference type="GO" id="GO:0005524">
    <property type="term" value="F:ATP binding"/>
    <property type="evidence" value="ECO:0007669"/>
    <property type="project" value="UniProtKB-KW"/>
</dbReference>
<evidence type="ECO:0000313" key="7">
    <source>
        <dbReference type="EMBL" id="RDK45486.1"/>
    </source>
</evidence>
<name>A0A370PTG5_ASPPH</name>
<gene>
    <name evidence="7" type="ORF">M752DRAFT_290333</name>
</gene>
<comment type="catalytic activity">
    <reaction evidence="4">
        <text>L-threonyl-[protein] + ATP = O-phospho-L-threonyl-[protein] + ADP + H(+)</text>
        <dbReference type="Rhea" id="RHEA:46608"/>
        <dbReference type="Rhea" id="RHEA-COMP:11060"/>
        <dbReference type="Rhea" id="RHEA-COMP:11605"/>
        <dbReference type="ChEBI" id="CHEBI:15378"/>
        <dbReference type="ChEBI" id="CHEBI:30013"/>
        <dbReference type="ChEBI" id="CHEBI:30616"/>
        <dbReference type="ChEBI" id="CHEBI:61977"/>
        <dbReference type="ChEBI" id="CHEBI:456216"/>
        <dbReference type="EC" id="2.7.11.22"/>
    </reaction>
</comment>
<dbReference type="Gene3D" id="1.10.510.10">
    <property type="entry name" value="Transferase(Phosphotransferase) domain 1"/>
    <property type="match status" value="1"/>
</dbReference>
<feature type="domain" description="Protein kinase" evidence="6">
    <location>
        <begin position="16"/>
        <end position="324"/>
    </location>
</feature>
<dbReference type="Gene3D" id="3.30.200.20">
    <property type="entry name" value="Phosphorylase Kinase, domain 1"/>
    <property type="match status" value="1"/>
</dbReference>
<comment type="catalytic activity">
    <reaction evidence="5">
        <text>L-seryl-[protein] + ATP = O-phospho-L-seryl-[protein] + ADP + H(+)</text>
        <dbReference type="Rhea" id="RHEA:17989"/>
        <dbReference type="Rhea" id="RHEA-COMP:9863"/>
        <dbReference type="Rhea" id="RHEA-COMP:11604"/>
        <dbReference type="ChEBI" id="CHEBI:15378"/>
        <dbReference type="ChEBI" id="CHEBI:29999"/>
        <dbReference type="ChEBI" id="CHEBI:30616"/>
        <dbReference type="ChEBI" id="CHEBI:83421"/>
        <dbReference type="ChEBI" id="CHEBI:456216"/>
        <dbReference type="EC" id="2.7.11.22"/>
    </reaction>
</comment>
<dbReference type="AlphaFoldDB" id="A0A370PTG5"/>
<keyword evidence="3" id="KW-0067">ATP-binding</keyword>
<dbReference type="InterPro" id="IPR000719">
    <property type="entry name" value="Prot_kinase_dom"/>
</dbReference>
<evidence type="ECO:0000256" key="5">
    <source>
        <dbReference type="ARBA" id="ARBA00048367"/>
    </source>
</evidence>
<evidence type="ECO:0000313" key="8">
    <source>
        <dbReference type="Proteomes" id="UP000254937"/>
    </source>
</evidence>
<dbReference type="GO" id="GO:0005634">
    <property type="term" value="C:nucleus"/>
    <property type="evidence" value="ECO:0007669"/>
    <property type="project" value="TreeGrafter"/>
</dbReference>
<dbReference type="EC" id="2.7.11.22" evidence="1"/>